<name>A0A9N8ZXK4_9GLOM</name>
<sequence length="514" mass="56854">SIRGGNGGEREGAGKELTKSKDIQELVNKSTSVPATTSIITTVEPSCGIARTVPTTSIPVSMDNDNNINSINNIDDSTAKKQKTKFVVGTEGTFDNESGSSSFGGVGEDNNDDDQNDEITDPKSNNQILKSSRDIDSNEEVLPQPSTTSAPSQLPPNEMIESHRDSKSKFIKPYPSEEIEKVVTKKEKARLSQEQQNPDEINNTRETLIKEDNHNDDVDEIEAREEKGSSSKDIDAAESSKSRLPDQEDAPTRNENPAAIPEITLQNVFQPHPKFVATNTVSMSSDVTPIVSPNNPTTEHIHDASLVTETAIYNNTNNRNLASVYPTPIDLPPQFRDETTNSTTPPFSEYFAPNFVSEDTSSPITYTSDPLEYPHQPRYPPSTGISRTQQKLMLQRQHFLADDENFLIHPRNQLRLTKVIERINREHASILLYRDPVMESIQRVMGKYARNHPEVLDEDFGASYDDNKDWERNKNNNLVPSSSSGNINSNENVGQSVSASSIIAAAESGKLKGK</sequence>
<feature type="region of interest" description="Disordered" evidence="1">
    <location>
        <begin position="467"/>
        <end position="499"/>
    </location>
</feature>
<dbReference type="EMBL" id="CAJVPL010000562">
    <property type="protein sequence ID" value="CAG8509910.1"/>
    <property type="molecule type" value="Genomic_DNA"/>
</dbReference>
<feature type="compositionally biased region" description="Low complexity" evidence="1">
    <location>
        <begin position="481"/>
        <end position="499"/>
    </location>
</feature>
<feature type="non-terminal residue" evidence="2">
    <location>
        <position position="514"/>
    </location>
</feature>
<feature type="compositionally biased region" description="Basic and acidic residues" evidence="1">
    <location>
        <begin position="8"/>
        <end position="22"/>
    </location>
</feature>
<feature type="compositionally biased region" description="Basic and acidic residues" evidence="1">
    <location>
        <begin position="207"/>
        <end position="216"/>
    </location>
</feature>
<gene>
    <name evidence="2" type="ORF">AGERDE_LOCUS4687</name>
</gene>
<proteinExistence type="predicted"/>
<feature type="region of interest" description="Disordered" evidence="1">
    <location>
        <begin position="1"/>
        <end position="22"/>
    </location>
</feature>
<evidence type="ECO:0000313" key="3">
    <source>
        <dbReference type="Proteomes" id="UP000789831"/>
    </source>
</evidence>
<feature type="compositionally biased region" description="Acidic residues" evidence="1">
    <location>
        <begin position="109"/>
        <end position="119"/>
    </location>
</feature>
<accession>A0A9N8ZXK4</accession>
<dbReference type="AlphaFoldDB" id="A0A9N8ZXK4"/>
<feature type="region of interest" description="Disordered" evidence="1">
    <location>
        <begin position="89"/>
        <end position="255"/>
    </location>
</feature>
<reference evidence="2" key="1">
    <citation type="submission" date="2021-06" db="EMBL/GenBank/DDBJ databases">
        <authorList>
            <person name="Kallberg Y."/>
            <person name="Tangrot J."/>
            <person name="Rosling A."/>
        </authorList>
    </citation>
    <scope>NUCLEOTIDE SEQUENCE</scope>
    <source>
        <strain evidence="2">MT106</strain>
    </source>
</reference>
<dbReference type="OrthoDB" id="5430106at2759"/>
<dbReference type="Proteomes" id="UP000789831">
    <property type="component" value="Unassembled WGS sequence"/>
</dbReference>
<feature type="compositionally biased region" description="Basic and acidic residues" evidence="1">
    <location>
        <begin position="178"/>
        <end position="191"/>
    </location>
</feature>
<protein>
    <submittedName>
        <fullName evidence="2">1867_t:CDS:1</fullName>
    </submittedName>
</protein>
<feature type="compositionally biased region" description="Basic and acidic residues" evidence="1">
    <location>
        <begin position="224"/>
        <end position="252"/>
    </location>
</feature>
<evidence type="ECO:0000313" key="2">
    <source>
        <dbReference type="EMBL" id="CAG8509910.1"/>
    </source>
</evidence>
<comment type="caution">
    <text evidence="2">The sequence shown here is derived from an EMBL/GenBank/DDBJ whole genome shotgun (WGS) entry which is preliminary data.</text>
</comment>
<evidence type="ECO:0000256" key="1">
    <source>
        <dbReference type="SAM" id="MobiDB-lite"/>
    </source>
</evidence>
<keyword evidence="3" id="KW-1185">Reference proteome</keyword>
<organism evidence="2 3">
    <name type="scientific">Ambispora gerdemannii</name>
    <dbReference type="NCBI Taxonomy" id="144530"/>
    <lineage>
        <taxon>Eukaryota</taxon>
        <taxon>Fungi</taxon>
        <taxon>Fungi incertae sedis</taxon>
        <taxon>Mucoromycota</taxon>
        <taxon>Glomeromycotina</taxon>
        <taxon>Glomeromycetes</taxon>
        <taxon>Archaeosporales</taxon>
        <taxon>Ambisporaceae</taxon>
        <taxon>Ambispora</taxon>
    </lineage>
</organism>
<feature type="compositionally biased region" description="Polar residues" evidence="1">
    <location>
        <begin position="192"/>
        <end position="206"/>
    </location>
</feature>